<evidence type="ECO:0000256" key="2">
    <source>
        <dbReference type="ARBA" id="ARBA00022692"/>
    </source>
</evidence>
<sequence>IYFRYILLNIPEFVALILILIVIQVWVVIPVWLLGSIIGFWIVKDVVLFPFIWRAYDWDRPGRSRSMVGKHGIAKEKLAPSGYIQIHGELWRAERLGEGPPLEEGQPVRVKKMEGLTLFVVLDNTEDRRQEKADRS</sequence>
<dbReference type="InterPro" id="IPR052165">
    <property type="entry name" value="Membrane_assoc_protease"/>
</dbReference>
<dbReference type="InterPro" id="IPR002810">
    <property type="entry name" value="NfeD-like_C"/>
</dbReference>
<gene>
    <name evidence="7" type="ORF">S01H1_13545</name>
</gene>
<comment type="caution">
    <text evidence="7">The sequence shown here is derived from an EMBL/GenBank/DDBJ whole genome shotgun (WGS) entry which is preliminary data.</text>
</comment>
<dbReference type="Gene3D" id="2.40.50.140">
    <property type="entry name" value="Nucleic acid-binding proteins"/>
    <property type="match status" value="1"/>
</dbReference>
<evidence type="ECO:0000256" key="1">
    <source>
        <dbReference type="ARBA" id="ARBA00004141"/>
    </source>
</evidence>
<dbReference type="EMBL" id="BARS01006993">
    <property type="protein sequence ID" value="GAF76709.1"/>
    <property type="molecule type" value="Genomic_DNA"/>
</dbReference>
<dbReference type="AlphaFoldDB" id="X0S6S3"/>
<evidence type="ECO:0000256" key="4">
    <source>
        <dbReference type="ARBA" id="ARBA00023136"/>
    </source>
</evidence>
<comment type="subcellular location">
    <subcellularLocation>
        <location evidence="1">Membrane</location>
        <topology evidence="1">Multi-pass membrane protein</topology>
    </subcellularLocation>
</comment>
<evidence type="ECO:0000256" key="3">
    <source>
        <dbReference type="ARBA" id="ARBA00022989"/>
    </source>
</evidence>
<evidence type="ECO:0000259" key="6">
    <source>
        <dbReference type="Pfam" id="PF01957"/>
    </source>
</evidence>
<keyword evidence="3 5" id="KW-1133">Transmembrane helix</keyword>
<dbReference type="GO" id="GO:0016020">
    <property type="term" value="C:membrane"/>
    <property type="evidence" value="ECO:0007669"/>
    <property type="project" value="UniProtKB-SubCell"/>
</dbReference>
<proteinExistence type="predicted"/>
<dbReference type="InterPro" id="IPR012340">
    <property type="entry name" value="NA-bd_OB-fold"/>
</dbReference>
<evidence type="ECO:0000313" key="7">
    <source>
        <dbReference type="EMBL" id="GAF76709.1"/>
    </source>
</evidence>
<feature type="transmembrane region" description="Helical" evidence="5">
    <location>
        <begin position="12"/>
        <end position="32"/>
    </location>
</feature>
<feature type="non-terminal residue" evidence="7">
    <location>
        <position position="1"/>
    </location>
</feature>
<keyword evidence="2 5" id="KW-0812">Transmembrane</keyword>
<dbReference type="PANTHER" id="PTHR33507">
    <property type="entry name" value="INNER MEMBRANE PROTEIN YBBJ"/>
    <property type="match status" value="1"/>
</dbReference>
<dbReference type="Pfam" id="PF01957">
    <property type="entry name" value="NfeD"/>
    <property type="match status" value="1"/>
</dbReference>
<evidence type="ECO:0000256" key="5">
    <source>
        <dbReference type="SAM" id="Phobius"/>
    </source>
</evidence>
<dbReference type="PANTHER" id="PTHR33507:SF4">
    <property type="entry name" value="NODULATION COMPETITIVENESS PROTEIN NFED"/>
    <property type="match status" value="1"/>
</dbReference>
<protein>
    <recommendedName>
        <fullName evidence="6">NfeD-like C-terminal domain-containing protein</fullName>
    </recommendedName>
</protein>
<reference evidence="7" key="1">
    <citation type="journal article" date="2014" name="Front. Microbiol.">
        <title>High frequency of phylogenetically diverse reductive dehalogenase-homologous genes in deep subseafloor sedimentary metagenomes.</title>
        <authorList>
            <person name="Kawai M."/>
            <person name="Futagami T."/>
            <person name="Toyoda A."/>
            <person name="Takaki Y."/>
            <person name="Nishi S."/>
            <person name="Hori S."/>
            <person name="Arai W."/>
            <person name="Tsubouchi T."/>
            <person name="Morono Y."/>
            <person name="Uchiyama I."/>
            <person name="Ito T."/>
            <person name="Fujiyama A."/>
            <person name="Inagaki F."/>
            <person name="Takami H."/>
        </authorList>
    </citation>
    <scope>NUCLEOTIDE SEQUENCE</scope>
    <source>
        <strain evidence="7">Expedition CK06-06</strain>
    </source>
</reference>
<accession>X0S6S3</accession>
<feature type="domain" description="NfeD-like C-terminal" evidence="6">
    <location>
        <begin position="66"/>
        <end position="120"/>
    </location>
</feature>
<feature type="transmembrane region" description="Helical" evidence="5">
    <location>
        <begin position="38"/>
        <end position="56"/>
    </location>
</feature>
<keyword evidence="4 5" id="KW-0472">Membrane</keyword>
<name>X0S6S3_9ZZZZ</name>
<dbReference type="SUPFAM" id="SSF141322">
    <property type="entry name" value="NfeD domain-like"/>
    <property type="match status" value="1"/>
</dbReference>
<organism evidence="7">
    <name type="scientific">marine sediment metagenome</name>
    <dbReference type="NCBI Taxonomy" id="412755"/>
    <lineage>
        <taxon>unclassified sequences</taxon>
        <taxon>metagenomes</taxon>
        <taxon>ecological metagenomes</taxon>
    </lineage>
</organism>